<protein>
    <submittedName>
        <fullName evidence="1">Uncharacterized protein</fullName>
    </submittedName>
</protein>
<dbReference type="EMBL" id="KV745769">
    <property type="protein sequence ID" value="OCK73460.1"/>
    <property type="molecule type" value="Genomic_DNA"/>
</dbReference>
<evidence type="ECO:0000313" key="2">
    <source>
        <dbReference type="Proteomes" id="UP000250266"/>
    </source>
</evidence>
<proteinExistence type="predicted"/>
<reference evidence="1 2" key="1">
    <citation type="journal article" date="2016" name="Nat. Commun.">
        <title>Ectomycorrhizal ecology is imprinted in the genome of the dominant symbiotic fungus Cenococcum geophilum.</title>
        <authorList>
            <consortium name="DOE Joint Genome Institute"/>
            <person name="Peter M."/>
            <person name="Kohler A."/>
            <person name="Ohm R.A."/>
            <person name="Kuo A."/>
            <person name="Krutzmann J."/>
            <person name="Morin E."/>
            <person name="Arend M."/>
            <person name="Barry K.W."/>
            <person name="Binder M."/>
            <person name="Choi C."/>
            <person name="Clum A."/>
            <person name="Copeland A."/>
            <person name="Grisel N."/>
            <person name="Haridas S."/>
            <person name="Kipfer T."/>
            <person name="LaButti K."/>
            <person name="Lindquist E."/>
            <person name="Lipzen A."/>
            <person name="Maire R."/>
            <person name="Meier B."/>
            <person name="Mihaltcheva S."/>
            <person name="Molinier V."/>
            <person name="Murat C."/>
            <person name="Poggeler S."/>
            <person name="Quandt C.A."/>
            <person name="Sperisen C."/>
            <person name="Tritt A."/>
            <person name="Tisserant E."/>
            <person name="Crous P.W."/>
            <person name="Henrissat B."/>
            <person name="Nehls U."/>
            <person name="Egli S."/>
            <person name="Spatafora J.W."/>
            <person name="Grigoriev I.V."/>
            <person name="Martin F.M."/>
        </authorList>
    </citation>
    <scope>NUCLEOTIDE SEQUENCE [LARGE SCALE GENOMIC DNA]</scope>
    <source>
        <strain evidence="1 2">CBS 459.81</strain>
    </source>
</reference>
<sequence length="188" mass="22037">MRLAEQTRTTSTVDCFIARLQSSLAARTIRQCVGKTLARAVKTRREYRNLWSENPHCHSARAFEERNIANADPKFARRIRSPHEAEAEDIDSFIFFIFKLSWLTLWRCTTDCFKTNAHPHAQPLWSPCNLRRTDLEDSGHPRSMCGAQSRIFGLPHVLLGQRWRKKRYKDRDVEAVLEKRRETVNHCD</sequence>
<accession>A0A8E2J8Q3</accession>
<gene>
    <name evidence="1" type="ORF">K432DRAFT_387386</name>
</gene>
<organism evidence="1 2">
    <name type="scientific">Lepidopterella palustris CBS 459.81</name>
    <dbReference type="NCBI Taxonomy" id="1314670"/>
    <lineage>
        <taxon>Eukaryota</taxon>
        <taxon>Fungi</taxon>
        <taxon>Dikarya</taxon>
        <taxon>Ascomycota</taxon>
        <taxon>Pezizomycotina</taxon>
        <taxon>Dothideomycetes</taxon>
        <taxon>Pleosporomycetidae</taxon>
        <taxon>Mytilinidiales</taxon>
        <taxon>Argynnaceae</taxon>
        <taxon>Lepidopterella</taxon>
    </lineage>
</organism>
<dbReference type="AlphaFoldDB" id="A0A8E2J8Q3"/>
<keyword evidence="2" id="KW-1185">Reference proteome</keyword>
<evidence type="ECO:0000313" key="1">
    <source>
        <dbReference type="EMBL" id="OCK73460.1"/>
    </source>
</evidence>
<dbReference type="Proteomes" id="UP000250266">
    <property type="component" value="Unassembled WGS sequence"/>
</dbReference>
<name>A0A8E2J8Q3_9PEZI</name>